<dbReference type="Proteomes" id="UP000028931">
    <property type="component" value="Chromosome"/>
</dbReference>
<name>A0A077F686_9PSED</name>
<dbReference type="RefSeq" id="WP_157687010.1">
    <property type="nucleotide sequence ID" value="NZ_CP009048.1"/>
</dbReference>
<protein>
    <submittedName>
        <fullName evidence="1">Uncharacterized protein</fullName>
    </submittedName>
</protein>
<gene>
    <name evidence="1" type="ORF">PSAKL28_17930</name>
</gene>
<reference evidence="1 2" key="1">
    <citation type="submission" date="2014-07" db="EMBL/GenBank/DDBJ databases">
        <authorList>
            <person name="Lee K."/>
            <person name="Lim J.Y."/>
            <person name="Hwang I."/>
        </authorList>
    </citation>
    <scope>NUCLEOTIDE SEQUENCE [LARGE SCALE GENOMIC DNA]</scope>
    <source>
        <strain evidence="1 2">KL28</strain>
    </source>
</reference>
<accession>A0A077F686</accession>
<dbReference type="KEGG" id="palk:PSAKL28_17930"/>
<organism evidence="1 2">
    <name type="scientific">Pseudomonas alkylphenolica</name>
    <dbReference type="NCBI Taxonomy" id="237609"/>
    <lineage>
        <taxon>Bacteria</taxon>
        <taxon>Pseudomonadati</taxon>
        <taxon>Pseudomonadota</taxon>
        <taxon>Gammaproteobacteria</taxon>
        <taxon>Pseudomonadales</taxon>
        <taxon>Pseudomonadaceae</taxon>
        <taxon>Pseudomonas</taxon>
    </lineage>
</organism>
<dbReference type="HOGENOM" id="CLU_1702740_0_0_6"/>
<dbReference type="AlphaFoldDB" id="A0A077F686"/>
<sequence>MELQRAGLLRFSLIVGASLAGDARHSRASANLHQPYRPILPPVRWKESTAIWATRFIVVSEEQQALTLHLPIHNCEQTSSFALAFTIAYQLEAERDVFHHTTFVLRDLYITRSYGVTIMTEGTYRLDSVEDMPPGTGKAPFKLFIKDDLATADV</sequence>
<dbReference type="EMBL" id="CP009048">
    <property type="protein sequence ID" value="AIL61017.1"/>
    <property type="molecule type" value="Genomic_DNA"/>
</dbReference>
<proteinExistence type="predicted"/>
<evidence type="ECO:0000313" key="2">
    <source>
        <dbReference type="Proteomes" id="UP000028931"/>
    </source>
</evidence>
<evidence type="ECO:0000313" key="1">
    <source>
        <dbReference type="EMBL" id="AIL61017.1"/>
    </source>
</evidence>